<evidence type="ECO:0000313" key="1">
    <source>
        <dbReference type="EMBL" id="STD03298.1"/>
    </source>
</evidence>
<dbReference type="EMBL" id="UFYD01000001">
    <property type="protein sequence ID" value="STD03298.1"/>
    <property type="molecule type" value="Genomic_DNA"/>
</dbReference>
<dbReference type="Proteomes" id="UP000254876">
    <property type="component" value="Unassembled WGS sequence"/>
</dbReference>
<dbReference type="AlphaFoldDB" id="A0A7Z7LVS8"/>
<protein>
    <submittedName>
        <fullName evidence="1">Uncharacterized protein</fullName>
    </submittedName>
</protein>
<sequence length="32" mass="4007">MTDCEKYKIKKASKKYYKFAVININKKYELWM</sequence>
<reference evidence="1 2" key="1">
    <citation type="submission" date="2018-06" db="EMBL/GenBank/DDBJ databases">
        <authorList>
            <consortium name="Pathogen Informatics"/>
            <person name="Doyle S."/>
        </authorList>
    </citation>
    <scope>NUCLEOTIDE SEQUENCE [LARGE SCALE GENOMIC DNA]</scope>
    <source>
        <strain evidence="1 2">NCTC10588</strain>
    </source>
</reference>
<proteinExistence type="predicted"/>
<accession>A0A7Z7LVS8</accession>
<evidence type="ECO:0000313" key="2">
    <source>
        <dbReference type="Proteomes" id="UP000254876"/>
    </source>
</evidence>
<name>A0A7Z7LVS8_9FLAO</name>
<gene>
    <name evidence="1" type="ORF">NCTC10588_01931</name>
</gene>
<organism evidence="1 2">
    <name type="scientific">Elizabethkingia anophelis</name>
    <dbReference type="NCBI Taxonomy" id="1117645"/>
    <lineage>
        <taxon>Bacteria</taxon>
        <taxon>Pseudomonadati</taxon>
        <taxon>Bacteroidota</taxon>
        <taxon>Flavobacteriia</taxon>
        <taxon>Flavobacteriales</taxon>
        <taxon>Weeksellaceae</taxon>
        <taxon>Elizabethkingia</taxon>
    </lineage>
</organism>
<comment type="caution">
    <text evidence="1">The sequence shown here is derived from an EMBL/GenBank/DDBJ whole genome shotgun (WGS) entry which is preliminary data.</text>
</comment>